<keyword evidence="2" id="KW-1185">Reference proteome</keyword>
<evidence type="ECO:0000313" key="2">
    <source>
        <dbReference type="Proteomes" id="UP001439008"/>
    </source>
</evidence>
<sequence length="142" mass="17070">MLKLIKFRVNGGTNAFKILNNSVRSKTNQRMLKARLDAKKRLKLRARLNSKKKKQSRIDKLSSIRPDEMTMRQMYRELAYKKCWPIKGLLDKAQLSNLVKSRRITEKKEQEKLKMRQNKNAEKLLKERKLGYYLYLKRKRTV</sequence>
<protein>
    <submittedName>
        <fullName evidence="1">Uncharacterized protein</fullName>
    </submittedName>
</protein>
<accession>A0ABV2AIB7</accession>
<organism evidence="1 2">
    <name type="scientific">Bonamia ostreae</name>
    <dbReference type="NCBI Taxonomy" id="126728"/>
    <lineage>
        <taxon>Eukaryota</taxon>
        <taxon>Sar</taxon>
        <taxon>Rhizaria</taxon>
        <taxon>Endomyxa</taxon>
        <taxon>Ascetosporea</taxon>
        <taxon>Haplosporida</taxon>
        <taxon>Bonamia</taxon>
    </lineage>
</organism>
<gene>
    <name evidence="1" type="ORF">MHBO_000983</name>
</gene>
<comment type="caution">
    <text evidence="1">The sequence shown here is derived from an EMBL/GenBank/DDBJ whole genome shotgun (WGS) entry which is preliminary data.</text>
</comment>
<name>A0ABV2AIB7_9EUKA</name>
<proteinExistence type="predicted"/>
<dbReference type="EMBL" id="JBDODL010000203">
    <property type="protein sequence ID" value="MES1919118.1"/>
    <property type="molecule type" value="Genomic_DNA"/>
</dbReference>
<evidence type="ECO:0000313" key="1">
    <source>
        <dbReference type="EMBL" id="MES1919118.1"/>
    </source>
</evidence>
<dbReference type="Proteomes" id="UP001439008">
    <property type="component" value="Unassembled WGS sequence"/>
</dbReference>
<reference evidence="1 2" key="1">
    <citation type="journal article" date="2024" name="BMC Biol.">
        <title>Comparative genomics of Ascetosporea gives new insight into the evolutionary basis for animal parasitism in Rhizaria.</title>
        <authorList>
            <person name="Hiltunen Thoren M."/>
            <person name="Onut-Brannstrom I."/>
            <person name="Alfjorden A."/>
            <person name="Peckova H."/>
            <person name="Swords F."/>
            <person name="Hooper C."/>
            <person name="Holzer A.S."/>
            <person name="Bass D."/>
            <person name="Burki F."/>
        </authorList>
    </citation>
    <scope>NUCLEOTIDE SEQUENCE [LARGE SCALE GENOMIC DNA]</scope>
    <source>
        <strain evidence="1">20-A016</strain>
    </source>
</reference>